<dbReference type="PROSITE" id="PS00640">
    <property type="entry name" value="THIOL_PROTEASE_ASN"/>
    <property type="match status" value="1"/>
</dbReference>
<evidence type="ECO:0000256" key="1">
    <source>
        <dbReference type="ARBA" id="ARBA00008455"/>
    </source>
</evidence>
<dbReference type="Gene3D" id="3.90.70.10">
    <property type="entry name" value="Cysteine proteinases"/>
    <property type="match status" value="1"/>
</dbReference>
<organism evidence="10 11">
    <name type="scientific">Pocillopora meandrina</name>
    <dbReference type="NCBI Taxonomy" id="46732"/>
    <lineage>
        <taxon>Eukaryota</taxon>
        <taxon>Metazoa</taxon>
        <taxon>Cnidaria</taxon>
        <taxon>Anthozoa</taxon>
        <taxon>Hexacorallia</taxon>
        <taxon>Scleractinia</taxon>
        <taxon>Astrocoeniina</taxon>
        <taxon>Pocilloporidae</taxon>
        <taxon>Pocillopora</taxon>
    </lineage>
</organism>
<gene>
    <name evidence="10" type="ORF">PMEA_00032951</name>
</gene>
<dbReference type="Pfam" id="PF08246">
    <property type="entry name" value="Inhibitor_I29"/>
    <property type="match status" value="1"/>
</dbReference>
<name>A0AAU9W908_9CNID</name>
<dbReference type="PRINTS" id="PR00705">
    <property type="entry name" value="PAPAIN"/>
</dbReference>
<dbReference type="CDD" id="cd02248">
    <property type="entry name" value="Peptidase_C1A"/>
    <property type="match status" value="1"/>
</dbReference>
<dbReference type="InterPro" id="IPR013128">
    <property type="entry name" value="Peptidase_C1A"/>
</dbReference>
<keyword evidence="2" id="KW-0645">Protease</keyword>
<evidence type="ECO:0000259" key="9">
    <source>
        <dbReference type="SMART" id="SM00848"/>
    </source>
</evidence>
<feature type="domain" description="Peptidase C1A papain C-terminal" evidence="8">
    <location>
        <begin position="139"/>
        <end position="352"/>
    </location>
</feature>
<protein>
    <submittedName>
        <fullName evidence="10">Uncharacterized protein</fullName>
    </submittedName>
</protein>
<dbReference type="EMBL" id="CALNXJ010000008">
    <property type="protein sequence ID" value="CAH3045855.1"/>
    <property type="molecule type" value="Genomic_DNA"/>
</dbReference>
<dbReference type="InterPro" id="IPR013201">
    <property type="entry name" value="Prot_inhib_I29"/>
</dbReference>
<dbReference type="PROSITE" id="PS00139">
    <property type="entry name" value="THIOL_PROTEASE_CYS"/>
    <property type="match status" value="1"/>
</dbReference>
<dbReference type="InterPro" id="IPR025661">
    <property type="entry name" value="Pept_asp_AS"/>
</dbReference>
<evidence type="ECO:0000256" key="3">
    <source>
        <dbReference type="ARBA" id="ARBA00022801"/>
    </source>
</evidence>
<feature type="signal peptide" evidence="7">
    <location>
        <begin position="1"/>
        <end position="20"/>
    </location>
</feature>
<evidence type="ECO:0000256" key="7">
    <source>
        <dbReference type="SAM" id="SignalP"/>
    </source>
</evidence>
<accession>A0AAU9W908</accession>
<dbReference type="Pfam" id="PF00112">
    <property type="entry name" value="Peptidase_C1"/>
    <property type="match status" value="1"/>
</dbReference>
<dbReference type="PANTHER" id="PTHR12411">
    <property type="entry name" value="CYSTEINE PROTEASE FAMILY C1-RELATED"/>
    <property type="match status" value="1"/>
</dbReference>
<comment type="similarity">
    <text evidence="1">Belongs to the peptidase C1 family.</text>
</comment>
<keyword evidence="4" id="KW-0788">Thiol protease</keyword>
<keyword evidence="5" id="KW-0865">Zymogen</keyword>
<dbReference type="Proteomes" id="UP001159428">
    <property type="component" value="Unassembled WGS sequence"/>
</dbReference>
<dbReference type="PROSITE" id="PS00639">
    <property type="entry name" value="THIOL_PROTEASE_HIS"/>
    <property type="match status" value="1"/>
</dbReference>
<keyword evidence="6" id="KW-1015">Disulfide bond</keyword>
<dbReference type="SMART" id="SM00848">
    <property type="entry name" value="Inhibitor_I29"/>
    <property type="match status" value="1"/>
</dbReference>
<dbReference type="AlphaFoldDB" id="A0AAU9W908"/>
<evidence type="ECO:0000256" key="2">
    <source>
        <dbReference type="ARBA" id="ARBA00022670"/>
    </source>
</evidence>
<evidence type="ECO:0000313" key="10">
    <source>
        <dbReference type="EMBL" id="CAH3045855.1"/>
    </source>
</evidence>
<keyword evidence="11" id="KW-1185">Reference proteome</keyword>
<evidence type="ECO:0000256" key="5">
    <source>
        <dbReference type="ARBA" id="ARBA00023145"/>
    </source>
</evidence>
<dbReference type="InterPro" id="IPR039417">
    <property type="entry name" value="Peptidase_C1A_papain-like"/>
</dbReference>
<dbReference type="SUPFAM" id="SSF54001">
    <property type="entry name" value="Cysteine proteinases"/>
    <property type="match status" value="1"/>
</dbReference>
<feature type="domain" description="Cathepsin propeptide inhibitor" evidence="9">
    <location>
        <begin position="43"/>
        <end position="104"/>
    </location>
</feature>
<feature type="chain" id="PRO_5043942181" evidence="7">
    <location>
        <begin position="21"/>
        <end position="353"/>
    </location>
</feature>
<evidence type="ECO:0000256" key="4">
    <source>
        <dbReference type="ARBA" id="ARBA00022807"/>
    </source>
</evidence>
<dbReference type="InterPro" id="IPR000169">
    <property type="entry name" value="Pept_cys_AS"/>
</dbReference>
<dbReference type="GO" id="GO:0006508">
    <property type="term" value="P:proteolysis"/>
    <property type="evidence" value="ECO:0007669"/>
    <property type="project" value="UniProtKB-KW"/>
</dbReference>
<proteinExistence type="inferred from homology"/>
<dbReference type="InterPro" id="IPR000668">
    <property type="entry name" value="Peptidase_C1A_C"/>
</dbReference>
<dbReference type="GO" id="GO:0008234">
    <property type="term" value="F:cysteine-type peptidase activity"/>
    <property type="evidence" value="ECO:0007669"/>
    <property type="project" value="UniProtKB-KW"/>
</dbReference>
<evidence type="ECO:0000259" key="8">
    <source>
        <dbReference type="SMART" id="SM00645"/>
    </source>
</evidence>
<dbReference type="InterPro" id="IPR025660">
    <property type="entry name" value="Pept_his_AS"/>
</dbReference>
<keyword evidence="7" id="KW-0732">Signal</keyword>
<evidence type="ECO:0000313" key="11">
    <source>
        <dbReference type="Proteomes" id="UP001159428"/>
    </source>
</evidence>
<evidence type="ECO:0000256" key="6">
    <source>
        <dbReference type="ARBA" id="ARBA00023157"/>
    </source>
</evidence>
<reference evidence="10 11" key="1">
    <citation type="submission" date="2022-05" db="EMBL/GenBank/DDBJ databases">
        <authorList>
            <consortium name="Genoscope - CEA"/>
            <person name="William W."/>
        </authorList>
    </citation>
    <scope>NUCLEOTIDE SEQUENCE [LARGE SCALE GENOMIC DNA]</scope>
</reference>
<keyword evidence="3" id="KW-0378">Hydrolase</keyword>
<sequence>MPLFYIISIASVFYILPAQGRVFNRSQSLVFNETDQTVVTSMFKNFVRKFNKAYLNDPEEYIWRLSVFKQSLVRHAKFNARELELNGTAVYGINQFSDWTPEEFREFLKRGVQEDHVSFTKNAMTPSGCCTPKLNSSNTPPNRDWRKDGKVSAVKNQGKCGSCWAFTATECVESQWAIHNEHQTIKDLSVQELISCSPSQGCSGGNTLSALEWLQTKNYTLAPASEFPYVDKETTCRDDLLTEKGVRIKCGCAVQIKEENTRMKDLVGQHGPLAVNVDATMWHDYFGGIIQYHCTDTDINHAVQIVGYDFNGHIWYWIVRNSWGKDYGEQGYLRIKMGDNLCGVADTPSFVVI</sequence>
<dbReference type="InterPro" id="IPR038765">
    <property type="entry name" value="Papain-like_cys_pep_sf"/>
</dbReference>
<dbReference type="SMART" id="SM00645">
    <property type="entry name" value="Pept_C1"/>
    <property type="match status" value="1"/>
</dbReference>
<comment type="caution">
    <text evidence="10">The sequence shown here is derived from an EMBL/GenBank/DDBJ whole genome shotgun (WGS) entry which is preliminary data.</text>
</comment>